<protein>
    <recommendedName>
        <fullName evidence="5">Secreted protein</fullName>
    </recommendedName>
</protein>
<evidence type="ECO:0000313" key="4">
    <source>
        <dbReference type="Proteomes" id="UP000807769"/>
    </source>
</evidence>
<dbReference type="GeneID" id="64631580"/>
<evidence type="ECO:0000313" key="3">
    <source>
        <dbReference type="EMBL" id="KAG1792718.1"/>
    </source>
</evidence>
<sequence>MRMLCCAATRATCVLLAPTSAIKLTAPVNSSRNVLVFNVHYFPSHKESVRCAQNPLLMNWRSQSSRKPTDADAATCALLASNSAACQSSSNNGERSDSYVPLTSIQQSGTKDWVTRAPKKSFSNRVFQT</sequence>
<dbReference type="Proteomes" id="UP000807769">
    <property type="component" value="Unassembled WGS sequence"/>
</dbReference>
<feature type="compositionally biased region" description="Polar residues" evidence="1">
    <location>
        <begin position="101"/>
        <end position="110"/>
    </location>
</feature>
<dbReference type="EMBL" id="JABBWG010000486">
    <property type="protein sequence ID" value="KAG1792718.1"/>
    <property type="molecule type" value="Genomic_DNA"/>
</dbReference>
<dbReference type="AlphaFoldDB" id="A0A9P7AMV6"/>
<organism evidence="3 4">
    <name type="scientific">Suillus subaureus</name>
    <dbReference type="NCBI Taxonomy" id="48587"/>
    <lineage>
        <taxon>Eukaryota</taxon>
        <taxon>Fungi</taxon>
        <taxon>Dikarya</taxon>
        <taxon>Basidiomycota</taxon>
        <taxon>Agaricomycotina</taxon>
        <taxon>Agaricomycetes</taxon>
        <taxon>Agaricomycetidae</taxon>
        <taxon>Boletales</taxon>
        <taxon>Suillineae</taxon>
        <taxon>Suillaceae</taxon>
        <taxon>Suillus</taxon>
    </lineage>
</organism>
<dbReference type="OrthoDB" id="2619911at2759"/>
<feature type="chain" id="PRO_5040356474" description="Secreted protein" evidence="2">
    <location>
        <begin position="22"/>
        <end position="129"/>
    </location>
</feature>
<reference evidence="3" key="1">
    <citation type="journal article" date="2020" name="New Phytol.">
        <title>Comparative genomics reveals dynamic genome evolution in host specialist ectomycorrhizal fungi.</title>
        <authorList>
            <person name="Lofgren L.A."/>
            <person name="Nguyen N.H."/>
            <person name="Vilgalys R."/>
            <person name="Ruytinx J."/>
            <person name="Liao H.L."/>
            <person name="Branco S."/>
            <person name="Kuo A."/>
            <person name="LaButti K."/>
            <person name="Lipzen A."/>
            <person name="Andreopoulos W."/>
            <person name="Pangilinan J."/>
            <person name="Riley R."/>
            <person name="Hundley H."/>
            <person name="Na H."/>
            <person name="Barry K."/>
            <person name="Grigoriev I.V."/>
            <person name="Stajich J.E."/>
            <person name="Kennedy P.G."/>
        </authorList>
    </citation>
    <scope>NUCLEOTIDE SEQUENCE</scope>
    <source>
        <strain evidence="3">MN1</strain>
    </source>
</reference>
<name>A0A9P7AMV6_9AGAM</name>
<accession>A0A9P7AMV6</accession>
<dbReference type="RefSeq" id="XP_041184950.1">
    <property type="nucleotide sequence ID" value="XM_041337564.1"/>
</dbReference>
<evidence type="ECO:0000256" key="2">
    <source>
        <dbReference type="SAM" id="SignalP"/>
    </source>
</evidence>
<evidence type="ECO:0008006" key="5">
    <source>
        <dbReference type="Google" id="ProtNLM"/>
    </source>
</evidence>
<feature type="region of interest" description="Disordered" evidence="1">
    <location>
        <begin position="86"/>
        <end position="111"/>
    </location>
</feature>
<comment type="caution">
    <text evidence="3">The sequence shown here is derived from an EMBL/GenBank/DDBJ whole genome shotgun (WGS) entry which is preliminary data.</text>
</comment>
<evidence type="ECO:0000256" key="1">
    <source>
        <dbReference type="SAM" id="MobiDB-lite"/>
    </source>
</evidence>
<keyword evidence="4" id="KW-1185">Reference proteome</keyword>
<keyword evidence="2" id="KW-0732">Signal</keyword>
<feature type="signal peptide" evidence="2">
    <location>
        <begin position="1"/>
        <end position="21"/>
    </location>
</feature>
<proteinExistence type="predicted"/>
<gene>
    <name evidence="3" type="ORF">BJ212DRAFT_1416823</name>
</gene>